<dbReference type="Proteomes" id="UP000256599">
    <property type="component" value="Unassembled WGS sequence"/>
</dbReference>
<evidence type="ECO:0000256" key="1">
    <source>
        <dbReference type="SAM" id="Phobius"/>
    </source>
</evidence>
<keyword evidence="3" id="KW-1185">Reference proteome</keyword>
<dbReference type="AlphaFoldDB" id="A0A3D8I7A5"/>
<proteinExistence type="predicted"/>
<reference evidence="2 3" key="1">
    <citation type="submission" date="2018-04" db="EMBL/GenBank/DDBJ databases">
        <title>Novel Campyloabacter and Helicobacter Species and Strains.</title>
        <authorList>
            <person name="Mannion A.J."/>
            <person name="Shen Z."/>
            <person name="Fox J.G."/>
        </authorList>
    </citation>
    <scope>NUCLEOTIDE SEQUENCE [LARGE SCALE GENOMIC DNA]</scope>
    <source>
        <strain evidence="2 3">MIT 98-6070</strain>
    </source>
</reference>
<dbReference type="RefSeq" id="WP_104699220.1">
    <property type="nucleotide sequence ID" value="NZ_FZPP01000003.1"/>
</dbReference>
<comment type="caution">
    <text evidence="2">The sequence shown here is derived from an EMBL/GenBank/DDBJ whole genome shotgun (WGS) entry which is preliminary data.</text>
</comment>
<organism evidence="2 3">
    <name type="scientific">Helicobacter marmotae</name>
    <dbReference type="NCBI Taxonomy" id="152490"/>
    <lineage>
        <taxon>Bacteria</taxon>
        <taxon>Pseudomonadati</taxon>
        <taxon>Campylobacterota</taxon>
        <taxon>Epsilonproteobacteria</taxon>
        <taxon>Campylobacterales</taxon>
        <taxon>Helicobacteraceae</taxon>
        <taxon>Helicobacter</taxon>
    </lineage>
</organism>
<keyword evidence="1" id="KW-0812">Transmembrane</keyword>
<protein>
    <submittedName>
        <fullName evidence="2">Uncharacterized protein</fullName>
    </submittedName>
</protein>
<keyword evidence="1" id="KW-0472">Membrane</keyword>
<gene>
    <name evidence="2" type="ORF">CQA63_00610</name>
</gene>
<sequence>MPTNAAFYVALFLCALGWVFIGLGVVLFPLSLYFLMYSSNRPPFFALIVILGVVGFTLSLYVDSQFIAKKIF</sequence>
<dbReference type="EMBL" id="NXLR01000001">
    <property type="protein sequence ID" value="RDU61042.1"/>
    <property type="molecule type" value="Genomic_DNA"/>
</dbReference>
<keyword evidence="1" id="KW-1133">Transmembrane helix</keyword>
<evidence type="ECO:0000313" key="2">
    <source>
        <dbReference type="EMBL" id="RDU61042.1"/>
    </source>
</evidence>
<feature type="transmembrane region" description="Helical" evidence="1">
    <location>
        <begin position="44"/>
        <end position="62"/>
    </location>
</feature>
<dbReference type="OrthoDB" id="5329900at2"/>
<name>A0A3D8I7A5_9HELI</name>
<accession>A0A3D8I7A5</accession>
<evidence type="ECO:0000313" key="3">
    <source>
        <dbReference type="Proteomes" id="UP000256599"/>
    </source>
</evidence>
<feature type="transmembrane region" description="Helical" evidence="1">
    <location>
        <begin position="7"/>
        <end position="32"/>
    </location>
</feature>